<proteinExistence type="predicted"/>
<protein>
    <submittedName>
        <fullName evidence="2">CAP domain-containing protein</fullName>
    </submittedName>
</protein>
<accession>A0ABY5Y704</accession>
<dbReference type="EMBL" id="CP104205">
    <property type="protein sequence ID" value="UWX54802.1"/>
    <property type="molecule type" value="Genomic_DNA"/>
</dbReference>
<dbReference type="SUPFAM" id="SSF55797">
    <property type="entry name" value="PR-1-like"/>
    <property type="match status" value="1"/>
</dbReference>
<gene>
    <name evidence="2" type="ORF">NYZ99_18770</name>
</gene>
<evidence type="ECO:0000259" key="1">
    <source>
        <dbReference type="Pfam" id="PF00188"/>
    </source>
</evidence>
<dbReference type="Pfam" id="PF00188">
    <property type="entry name" value="CAP"/>
    <property type="match status" value="1"/>
</dbReference>
<evidence type="ECO:0000313" key="3">
    <source>
        <dbReference type="Proteomes" id="UP001059209"/>
    </source>
</evidence>
<dbReference type="PROSITE" id="PS51257">
    <property type="entry name" value="PROKAR_LIPOPROTEIN"/>
    <property type="match status" value="1"/>
</dbReference>
<name>A0ABY5Y704_9FLAO</name>
<sequence length="164" mass="18625">MTKYYLLGFVLNLMLLQSCSKNELIEIEEQNNLSISVSDNTQTEFENELFDLINAHRISIGLNELVFESTSYYYANEHTDFMIANGSLSHENFSARAEQIAAKTGAKDISENVAKDYNSPQEALSAWLNSSKHRINLEGNYTHSALSVKPNNLGELYFTQIFIR</sequence>
<dbReference type="InterPro" id="IPR035940">
    <property type="entry name" value="CAP_sf"/>
</dbReference>
<dbReference type="RefSeq" id="WP_260572657.1">
    <property type="nucleotide sequence ID" value="NZ_CP104205.1"/>
</dbReference>
<feature type="domain" description="SCP" evidence="1">
    <location>
        <begin position="50"/>
        <end position="162"/>
    </location>
</feature>
<dbReference type="Proteomes" id="UP001059209">
    <property type="component" value="Chromosome"/>
</dbReference>
<dbReference type="InterPro" id="IPR014044">
    <property type="entry name" value="CAP_dom"/>
</dbReference>
<dbReference type="PANTHER" id="PTHR31157">
    <property type="entry name" value="SCP DOMAIN-CONTAINING PROTEIN"/>
    <property type="match status" value="1"/>
</dbReference>
<organism evidence="2 3">
    <name type="scientific">Maribacter litopenaei</name>
    <dbReference type="NCBI Taxonomy" id="2976127"/>
    <lineage>
        <taxon>Bacteria</taxon>
        <taxon>Pseudomonadati</taxon>
        <taxon>Bacteroidota</taxon>
        <taxon>Flavobacteriia</taxon>
        <taxon>Flavobacteriales</taxon>
        <taxon>Flavobacteriaceae</taxon>
        <taxon>Maribacter</taxon>
    </lineage>
</organism>
<dbReference type="Gene3D" id="3.40.33.10">
    <property type="entry name" value="CAP"/>
    <property type="match status" value="1"/>
</dbReference>
<dbReference type="PANTHER" id="PTHR31157:SF1">
    <property type="entry name" value="SCP DOMAIN-CONTAINING PROTEIN"/>
    <property type="match status" value="1"/>
</dbReference>
<evidence type="ECO:0000313" key="2">
    <source>
        <dbReference type="EMBL" id="UWX54802.1"/>
    </source>
</evidence>
<keyword evidence="3" id="KW-1185">Reference proteome</keyword>
<reference evidence="2" key="1">
    <citation type="submission" date="2022-09" db="EMBL/GenBank/DDBJ databases">
        <title>Maribacter litopenaei sp. nov., isolated from the intestinal tract of the Pacific White Shrimp, Litopenaeus vannamei.</title>
        <authorList>
            <person name="Kim S.Y."/>
            <person name="Hwang C.Y."/>
        </authorList>
    </citation>
    <scope>NUCLEOTIDE SEQUENCE</scope>
    <source>
        <strain evidence="2">HL-LV01</strain>
    </source>
</reference>
<dbReference type="CDD" id="cd05379">
    <property type="entry name" value="CAP_bacterial"/>
    <property type="match status" value="1"/>
</dbReference>